<dbReference type="Pfam" id="PF00106">
    <property type="entry name" value="adh_short"/>
    <property type="match status" value="1"/>
</dbReference>
<dbReference type="eggNOG" id="COG4221">
    <property type="taxonomic scope" value="Bacteria"/>
</dbReference>
<dbReference type="PRINTS" id="PR00080">
    <property type="entry name" value="SDRFAMILY"/>
</dbReference>
<dbReference type="GO" id="GO:0016491">
    <property type="term" value="F:oxidoreductase activity"/>
    <property type="evidence" value="ECO:0007669"/>
    <property type="project" value="UniProtKB-KW"/>
</dbReference>
<proteinExistence type="inferred from homology"/>
<dbReference type="CDD" id="cd05233">
    <property type="entry name" value="SDR_c"/>
    <property type="match status" value="1"/>
</dbReference>
<dbReference type="InterPro" id="IPR036291">
    <property type="entry name" value="NAD(P)-bd_dom_sf"/>
</dbReference>
<evidence type="ECO:0000256" key="3">
    <source>
        <dbReference type="ARBA" id="ARBA00051383"/>
    </source>
</evidence>
<evidence type="ECO:0000313" key="5">
    <source>
        <dbReference type="EMBL" id="BAI95093.1"/>
    </source>
</evidence>
<evidence type="ECO:0000256" key="4">
    <source>
        <dbReference type="RuleBase" id="RU000363"/>
    </source>
</evidence>
<dbReference type="KEGG" id="sjp:SJA_C1-02590"/>
<dbReference type="FunFam" id="3.40.50.720:FF:000084">
    <property type="entry name" value="Short-chain dehydrogenase reductase"/>
    <property type="match status" value="1"/>
</dbReference>
<dbReference type="PANTHER" id="PTHR43391:SF26">
    <property type="entry name" value="BLL7251 PROTEIN"/>
    <property type="match status" value="1"/>
</dbReference>
<dbReference type="HOGENOM" id="CLU_010194_2_1_5"/>
<comment type="similarity">
    <text evidence="1 4">Belongs to the short-chain dehydrogenases/reductases (SDR) family.</text>
</comment>
<dbReference type="PANTHER" id="PTHR43391">
    <property type="entry name" value="RETINOL DEHYDROGENASE-RELATED"/>
    <property type="match status" value="1"/>
</dbReference>
<dbReference type="Gene3D" id="3.40.50.720">
    <property type="entry name" value="NAD(P)-binding Rossmann-like Domain"/>
    <property type="match status" value="1"/>
</dbReference>
<dbReference type="PRINTS" id="PR00081">
    <property type="entry name" value="GDHRDH"/>
</dbReference>
<dbReference type="Proteomes" id="UP000007753">
    <property type="component" value="Chromosome 1"/>
</dbReference>
<name>D4YXL1_SPHIU</name>
<evidence type="ECO:0000256" key="2">
    <source>
        <dbReference type="ARBA" id="ARBA00023002"/>
    </source>
</evidence>
<reference evidence="5 6" key="1">
    <citation type="journal article" date="2010" name="J. Bacteriol.">
        <title>Complete genome sequence of the representative gamma-hexachlorocyclohexane-degrading bacterium Sphingobium japonicum UT26.</title>
        <authorList>
            <person name="Nagata Y."/>
            <person name="Ohtsubo Y."/>
            <person name="Endo R."/>
            <person name="Ichikawa N."/>
            <person name="Ankai A."/>
            <person name="Oguchi A."/>
            <person name="Fukui S."/>
            <person name="Fujita N."/>
            <person name="Tsuda M."/>
        </authorList>
    </citation>
    <scope>NUCLEOTIDE SEQUENCE [LARGE SCALE GENOMIC DNA]</scope>
    <source>
        <strain evidence="6">DSM 16413 / CCM 7287 / MTCC 6362 / UT26 / NBRC 101211 / UT26S</strain>
    </source>
</reference>
<dbReference type="STRING" id="452662.SJA_C1-02590"/>
<organism evidence="5 6">
    <name type="scientific">Sphingobium indicum (strain DSM 16413 / CCM 7287 / MTCC 6362 / UT26 / NBRC 101211 / UT26S)</name>
    <name type="common">Sphingobium japonicum</name>
    <dbReference type="NCBI Taxonomy" id="452662"/>
    <lineage>
        <taxon>Bacteria</taxon>
        <taxon>Pseudomonadati</taxon>
        <taxon>Pseudomonadota</taxon>
        <taxon>Alphaproteobacteria</taxon>
        <taxon>Sphingomonadales</taxon>
        <taxon>Sphingomonadaceae</taxon>
        <taxon>Sphingobium</taxon>
    </lineage>
</organism>
<evidence type="ECO:0000313" key="6">
    <source>
        <dbReference type="Proteomes" id="UP000007753"/>
    </source>
</evidence>
<keyword evidence="6" id="KW-1185">Reference proteome</keyword>
<evidence type="ECO:0000256" key="1">
    <source>
        <dbReference type="ARBA" id="ARBA00006484"/>
    </source>
</evidence>
<dbReference type="AlphaFoldDB" id="D4YXL1"/>
<dbReference type="SUPFAM" id="SSF51735">
    <property type="entry name" value="NAD(P)-binding Rossmann-fold domains"/>
    <property type="match status" value="1"/>
</dbReference>
<accession>D4YXL1</accession>
<comment type="catalytic activity">
    <reaction evidence="3">
        <text>2,5-dichlorocyclohexa-2,5-dien-1,4-diol + NAD(+) = 2,5-dichlorohydroquinone + NADH + H(+)</text>
        <dbReference type="Rhea" id="RHEA:15741"/>
        <dbReference type="ChEBI" id="CHEBI:15378"/>
        <dbReference type="ChEBI" id="CHEBI:27545"/>
        <dbReference type="ChEBI" id="CHEBI:28975"/>
        <dbReference type="ChEBI" id="CHEBI:57540"/>
        <dbReference type="ChEBI" id="CHEBI:57945"/>
    </reaction>
</comment>
<gene>
    <name evidence="5" type="ordered locus">SJA_C1-02590</name>
</gene>
<protein>
    <submittedName>
        <fullName evidence="5">SDR-family protein</fullName>
    </submittedName>
</protein>
<dbReference type="InterPro" id="IPR002347">
    <property type="entry name" value="SDR_fam"/>
</dbReference>
<sequence>MREEQARMRDFKGRTAVITGAGSGIGAALAHLAAREGMNLVLADINLADLEAVAASIDSPAIALQRTDVADPEAVQALADLAWSRFGEVSLLCNNAGVVPGGRHRLVWEYALEDWRWAFGVNMDGVVNGIRSFVPRMLAEGRPGHILNTASVAGFVSGEGSAVYGASKHAVVRITEALYAGLRERNAPIGVTMLCPGLVATRIYEAERSRPAHLRSSDGRPAEAAEFQSISDNLFQNAPSPEEVAAQAFDGIRNDQFYVFTTTRYDPVIAQRTQSILARENPLFDSLISLSKGKADAGEERS</sequence>
<dbReference type="EMBL" id="AP010803">
    <property type="protein sequence ID" value="BAI95093.1"/>
    <property type="molecule type" value="Genomic_DNA"/>
</dbReference>
<keyword evidence="2" id="KW-0560">Oxidoreductase</keyword>